<reference evidence="3" key="1">
    <citation type="journal article" date="2024" name="IScience">
        <title>Strigolactones Initiate the Formation of Haustorium-like Structures in Castilleja.</title>
        <authorList>
            <person name="Buerger M."/>
            <person name="Peterson D."/>
            <person name="Chory J."/>
        </authorList>
    </citation>
    <scope>NUCLEOTIDE SEQUENCE [LARGE SCALE GENOMIC DNA]</scope>
</reference>
<gene>
    <name evidence="2" type="ORF">CASFOL_042135</name>
</gene>
<feature type="compositionally biased region" description="Polar residues" evidence="1">
    <location>
        <begin position="41"/>
        <end position="55"/>
    </location>
</feature>
<sequence length="132" mass="14437">MKVENPNIPNPNFKTELCNLPPPSDDGKSYIQQRKIPTPADDTTSNWTIPNSRQPQRPPTFLRNPPDPNSKPISPPPGFHNFARTTDAVMTEITNDELAGEASRSGAETEIESPKTETAVTINQTSPIGQST</sequence>
<accession>A0ABD3B9M2</accession>
<dbReference type="Proteomes" id="UP001632038">
    <property type="component" value="Unassembled WGS sequence"/>
</dbReference>
<dbReference type="AlphaFoldDB" id="A0ABD3B9M2"/>
<comment type="caution">
    <text evidence="2">The sequence shown here is derived from an EMBL/GenBank/DDBJ whole genome shotgun (WGS) entry which is preliminary data.</text>
</comment>
<proteinExistence type="predicted"/>
<name>A0ABD3B9M2_9LAMI</name>
<feature type="region of interest" description="Disordered" evidence="1">
    <location>
        <begin position="97"/>
        <end position="132"/>
    </location>
</feature>
<keyword evidence="3" id="KW-1185">Reference proteome</keyword>
<evidence type="ECO:0000313" key="3">
    <source>
        <dbReference type="Proteomes" id="UP001632038"/>
    </source>
</evidence>
<dbReference type="EMBL" id="JAVIJP010000107">
    <property type="protein sequence ID" value="KAL3614061.1"/>
    <property type="molecule type" value="Genomic_DNA"/>
</dbReference>
<feature type="compositionally biased region" description="Polar residues" evidence="1">
    <location>
        <begin position="116"/>
        <end position="132"/>
    </location>
</feature>
<evidence type="ECO:0000313" key="2">
    <source>
        <dbReference type="EMBL" id="KAL3614061.1"/>
    </source>
</evidence>
<protein>
    <submittedName>
        <fullName evidence="2">Uncharacterized protein</fullName>
    </submittedName>
</protein>
<evidence type="ECO:0000256" key="1">
    <source>
        <dbReference type="SAM" id="MobiDB-lite"/>
    </source>
</evidence>
<organism evidence="2 3">
    <name type="scientific">Castilleja foliolosa</name>
    <dbReference type="NCBI Taxonomy" id="1961234"/>
    <lineage>
        <taxon>Eukaryota</taxon>
        <taxon>Viridiplantae</taxon>
        <taxon>Streptophyta</taxon>
        <taxon>Embryophyta</taxon>
        <taxon>Tracheophyta</taxon>
        <taxon>Spermatophyta</taxon>
        <taxon>Magnoliopsida</taxon>
        <taxon>eudicotyledons</taxon>
        <taxon>Gunneridae</taxon>
        <taxon>Pentapetalae</taxon>
        <taxon>asterids</taxon>
        <taxon>lamiids</taxon>
        <taxon>Lamiales</taxon>
        <taxon>Orobanchaceae</taxon>
        <taxon>Pedicularideae</taxon>
        <taxon>Castillejinae</taxon>
        <taxon>Castilleja</taxon>
    </lineage>
</organism>
<feature type="compositionally biased region" description="Pro residues" evidence="1">
    <location>
        <begin position="65"/>
        <end position="78"/>
    </location>
</feature>
<feature type="region of interest" description="Disordered" evidence="1">
    <location>
        <begin position="1"/>
        <end position="82"/>
    </location>
</feature>